<proteinExistence type="predicted"/>
<name>A0ABR0Q251_GOSAR</name>
<evidence type="ECO:0000313" key="1">
    <source>
        <dbReference type="EMBL" id="KAK5833395.1"/>
    </source>
</evidence>
<reference evidence="1 2" key="1">
    <citation type="submission" date="2023-03" db="EMBL/GenBank/DDBJ databases">
        <title>WGS of Gossypium arboreum.</title>
        <authorList>
            <person name="Yu D."/>
        </authorList>
    </citation>
    <scope>NUCLEOTIDE SEQUENCE [LARGE SCALE GENOMIC DNA]</scope>
    <source>
        <tissue evidence="1">Leaf</tissue>
    </source>
</reference>
<dbReference type="Proteomes" id="UP001358586">
    <property type="component" value="Chromosome 5"/>
</dbReference>
<keyword evidence="2" id="KW-1185">Reference proteome</keyword>
<comment type="caution">
    <text evidence="1">The sequence shown here is derived from an EMBL/GenBank/DDBJ whole genome shotgun (WGS) entry which is preliminary data.</text>
</comment>
<evidence type="ECO:0000313" key="2">
    <source>
        <dbReference type="Proteomes" id="UP001358586"/>
    </source>
</evidence>
<gene>
    <name evidence="1" type="ORF">PVK06_017220</name>
</gene>
<accession>A0ABR0Q251</accession>
<sequence length="107" mass="12274">MSLYLSFPKQLHSDVDEDEGELEIGEQNPILTHPATIGQEAQELAEEEKAKLVSIETYNEEEVEDRKINQLIDDLTKSGDEEEEVPLNVLKRKLRYKHAARKSTHSN</sequence>
<dbReference type="EMBL" id="JARKNE010000005">
    <property type="protein sequence ID" value="KAK5833395.1"/>
    <property type="molecule type" value="Genomic_DNA"/>
</dbReference>
<organism evidence="1 2">
    <name type="scientific">Gossypium arboreum</name>
    <name type="common">Tree cotton</name>
    <name type="synonym">Gossypium nanking</name>
    <dbReference type="NCBI Taxonomy" id="29729"/>
    <lineage>
        <taxon>Eukaryota</taxon>
        <taxon>Viridiplantae</taxon>
        <taxon>Streptophyta</taxon>
        <taxon>Embryophyta</taxon>
        <taxon>Tracheophyta</taxon>
        <taxon>Spermatophyta</taxon>
        <taxon>Magnoliopsida</taxon>
        <taxon>eudicotyledons</taxon>
        <taxon>Gunneridae</taxon>
        <taxon>Pentapetalae</taxon>
        <taxon>rosids</taxon>
        <taxon>malvids</taxon>
        <taxon>Malvales</taxon>
        <taxon>Malvaceae</taxon>
        <taxon>Malvoideae</taxon>
        <taxon>Gossypium</taxon>
    </lineage>
</organism>
<protein>
    <submittedName>
        <fullName evidence="1">Uncharacterized protein</fullName>
    </submittedName>
</protein>